<dbReference type="AlphaFoldDB" id="A0A392TGQ2"/>
<comment type="caution">
    <text evidence="2">The sequence shown here is derived from an EMBL/GenBank/DDBJ whole genome shotgun (WGS) entry which is preliminary data.</text>
</comment>
<dbReference type="EMBL" id="LXQA010579223">
    <property type="protein sequence ID" value="MCI60313.1"/>
    <property type="molecule type" value="Genomic_DNA"/>
</dbReference>
<feature type="coiled-coil region" evidence="1">
    <location>
        <begin position="32"/>
        <end position="59"/>
    </location>
</feature>
<evidence type="ECO:0000256" key="1">
    <source>
        <dbReference type="SAM" id="Coils"/>
    </source>
</evidence>
<evidence type="ECO:0000313" key="3">
    <source>
        <dbReference type="Proteomes" id="UP000265520"/>
    </source>
</evidence>
<keyword evidence="3" id="KW-1185">Reference proteome</keyword>
<name>A0A392TGQ2_9FABA</name>
<keyword evidence="1" id="KW-0175">Coiled coil</keyword>
<accession>A0A392TGQ2</accession>
<organism evidence="2 3">
    <name type="scientific">Trifolium medium</name>
    <dbReference type="NCBI Taxonomy" id="97028"/>
    <lineage>
        <taxon>Eukaryota</taxon>
        <taxon>Viridiplantae</taxon>
        <taxon>Streptophyta</taxon>
        <taxon>Embryophyta</taxon>
        <taxon>Tracheophyta</taxon>
        <taxon>Spermatophyta</taxon>
        <taxon>Magnoliopsida</taxon>
        <taxon>eudicotyledons</taxon>
        <taxon>Gunneridae</taxon>
        <taxon>Pentapetalae</taxon>
        <taxon>rosids</taxon>
        <taxon>fabids</taxon>
        <taxon>Fabales</taxon>
        <taxon>Fabaceae</taxon>
        <taxon>Papilionoideae</taxon>
        <taxon>50 kb inversion clade</taxon>
        <taxon>NPAAA clade</taxon>
        <taxon>Hologalegina</taxon>
        <taxon>IRL clade</taxon>
        <taxon>Trifolieae</taxon>
        <taxon>Trifolium</taxon>
    </lineage>
</organism>
<protein>
    <submittedName>
        <fullName evidence="2">Retrotransposable element Tf2 155 kDa protein type 2</fullName>
    </submittedName>
</protein>
<evidence type="ECO:0000313" key="2">
    <source>
        <dbReference type="EMBL" id="MCI60313.1"/>
    </source>
</evidence>
<proteinExistence type="predicted"/>
<reference evidence="2 3" key="1">
    <citation type="journal article" date="2018" name="Front. Plant Sci.">
        <title>Red Clover (Trifolium pratense) and Zigzag Clover (T. medium) - A Picture of Genomic Similarities and Differences.</title>
        <authorList>
            <person name="Dluhosova J."/>
            <person name="Istvanek J."/>
            <person name="Nedelnik J."/>
            <person name="Repkova J."/>
        </authorList>
    </citation>
    <scope>NUCLEOTIDE SEQUENCE [LARGE SCALE GENOMIC DNA]</scope>
    <source>
        <strain evidence="3">cv. 10/8</strain>
        <tissue evidence="2">Leaf</tissue>
    </source>
</reference>
<feature type="non-terminal residue" evidence="2">
    <location>
        <position position="62"/>
    </location>
</feature>
<dbReference type="Proteomes" id="UP000265520">
    <property type="component" value="Unassembled WGS sequence"/>
</dbReference>
<sequence length="62" mass="7212">MSPYEITFGKAPPNIPHYLQGTSKIEAVEDILLQRENMLAMLKQKLLKAQEDMKRFADAHRR</sequence>